<dbReference type="AlphaFoldDB" id="A0A7K0BU05"/>
<reference evidence="2 3" key="1">
    <citation type="submission" date="2019-10" db="EMBL/GenBank/DDBJ databases">
        <title>Actinomadura rubteroloni sp. nov. and Actinomadura macrotermitis sp. nov., isolated from the gut of fungus growing-termite Macrotermes natalensis.</title>
        <authorList>
            <person name="Benndorf R."/>
            <person name="Martin K."/>
            <person name="Kuefner M."/>
            <person name="De Beer W."/>
            <person name="Kaster A.-K."/>
            <person name="Vollmers J."/>
            <person name="Poulsen M."/>
            <person name="Beemelmanns C."/>
        </authorList>
    </citation>
    <scope>NUCLEOTIDE SEQUENCE [LARGE SCALE GENOMIC DNA]</scope>
    <source>
        <strain evidence="2 3">RB68</strain>
    </source>
</reference>
<protein>
    <recommendedName>
        <fullName evidence="4">WD40 repeat domain-containing protein</fullName>
    </recommendedName>
</protein>
<keyword evidence="1" id="KW-0812">Transmembrane</keyword>
<dbReference type="Proteomes" id="UP000487268">
    <property type="component" value="Unassembled WGS sequence"/>
</dbReference>
<keyword evidence="3" id="KW-1185">Reference proteome</keyword>
<evidence type="ECO:0008006" key="4">
    <source>
        <dbReference type="Google" id="ProtNLM"/>
    </source>
</evidence>
<organism evidence="2 3">
    <name type="scientific">Actinomadura macrotermitis</name>
    <dbReference type="NCBI Taxonomy" id="2585200"/>
    <lineage>
        <taxon>Bacteria</taxon>
        <taxon>Bacillati</taxon>
        <taxon>Actinomycetota</taxon>
        <taxon>Actinomycetes</taxon>
        <taxon>Streptosporangiales</taxon>
        <taxon>Thermomonosporaceae</taxon>
        <taxon>Actinomadura</taxon>
    </lineage>
</organism>
<keyword evidence="1" id="KW-0472">Membrane</keyword>
<name>A0A7K0BU05_9ACTN</name>
<accession>A0A7K0BU05</accession>
<proteinExistence type="predicted"/>
<feature type="transmembrane region" description="Helical" evidence="1">
    <location>
        <begin position="40"/>
        <end position="63"/>
    </location>
</feature>
<sequence>MDELEHAIAERLLAAAAEPPPGLGGRVLAEARSRRRWRRAVLAAAALGTAGVMAGALVVASGAASPDAVAPPPGPGERLISRVLPDGARLRALALGPDGSVLGMAVTRAGEPRPGVWLAGPAARTPRRVGDVPAGALPYLWTMAEGSGGHLWPERQTIRCLPAAGGPATALGRGWSGRERFHADGGVIVWDAGDTLAVAAGCAGPVRDIPAKGTLEAFSYPYAFVRAGAVMRKIDVATGRAEELRLPSGEQPSGGFAAGPGILAWADGDTLTVWAGTRRRVLHRLPRAAGHDVRLTAGRGRVVCSATAQDGDTGQALVYDVATGRRTDLPGEALAAGDRLLYRDGDLYRLS</sequence>
<gene>
    <name evidence="2" type="ORF">ACRB68_26740</name>
</gene>
<dbReference type="RefSeq" id="WP_153532820.1">
    <property type="nucleotide sequence ID" value="NZ_WEGH01000002.1"/>
</dbReference>
<dbReference type="OrthoDB" id="3455926at2"/>
<dbReference type="EMBL" id="WEGH01000002">
    <property type="protein sequence ID" value="MQY04617.1"/>
    <property type="molecule type" value="Genomic_DNA"/>
</dbReference>
<evidence type="ECO:0000313" key="3">
    <source>
        <dbReference type="Proteomes" id="UP000487268"/>
    </source>
</evidence>
<keyword evidence="1" id="KW-1133">Transmembrane helix</keyword>
<evidence type="ECO:0000256" key="1">
    <source>
        <dbReference type="SAM" id="Phobius"/>
    </source>
</evidence>
<comment type="caution">
    <text evidence="2">The sequence shown here is derived from an EMBL/GenBank/DDBJ whole genome shotgun (WGS) entry which is preliminary data.</text>
</comment>
<evidence type="ECO:0000313" key="2">
    <source>
        <dbReference type="EMBL" id="MQY04617.1"/>
    </source>
</evidence>